<dbReference type="PROSITE" id="PS50940">
    <property type="entry name" value="CHIT_BIND_II"/>
    <property type="match status" value="2"/>
</dbReference>
<dbReference type="EMBL" id="JAEAOA010001913">
    <property type="protein sequence ID" value="KAK3610012.1"/>
    <property type="molecule type" value="Genomic_DNA"/>
</dbReference>
<dbReference type="SMART" id="SM00494">
    <property type="entry name" value="ChtBD2"/>
    <property type="match status" value="2"/>
</dbReference>
<keyword evidence="1" id="KW-0732">Signal</keyword>
<keyword evidence="4" id="KW-1185">Reference proteome</keyword>
<feature type="signal peptide" evidence="1">
    <location>
        <begin position="1"/>
        <end position="15"/>
    </location>
</feature>
<protein>
    <recommendedName>
        <fullName evidence="2">Chitin-binding type-2 domain-containing protein</fullName>
    </recommendedName>
</protein>
<feature type="chain" id="PRO_5042101662" description="Chitin-binding type-2 domain-containing protein" evidence="1">
    <location>
        <begin position="16"/>
        <end position="239"/>
    </location>
</feature>
<dbReference type="SUPFAM" id="SSF57625">
    <property type="entry name" value="Invertebrate chitin-binding proteins"/>
    <property type="match status" value="2"/>
</dbReference>
<evidence type="ECO:0000259" key="2">
    <source>
        <dbReference type="PROSITE" id="PS50940"/>
    </source>
</evidence>
<dbReference type="GO" id="GO:0008061">
    <property type="term" value="F:chitin binding"/>
    <property type="evidence" value="ECO:0007669"/>
    <property type="project" value="InterPro"/>
</dbReference>
<reference evidence="3" key="2">
    <citation type="journal article" date="2021" name="Genome Biol. Evol.">
        <title>Developing a high-quality reference genome for a parasitic bivalve with doubly uniparental inheritance (Bivalvia: Unionida).</title>
        <authorList>
            <person name="Smith C.H."/>
        </authorList>
    </citation>
    <scope>NUCLEOTIDE SEQUENCE</scope>
    <source>
        <strain evidence="3">CHS0354</strain>
        <tissue evidence="3">Mantle</tissue>
    </source>
</reference>
<dbReference type="InterPro" id="IPR002557">
    <property type="entry name" value="Chitin-bd_dom"/>
</dbReference>
<sequence length="239" mass="26960">MKWLLLIAFLGLAVADNLCKNSLFLEWKRDPTDCSVFYLCVGDTAMKYTCPDGKVADVKAKACVSKGSKPNICSELSTEQTESDQKFVLTPTCKIGDSASHRGSCAKFLECTKVENGSLIMQERECPYPLLYDVTSGKCDNYLHVNCENRPEPKDPCEYESNQCQSAMCVPCHVRYPSCNDLPDGKNPWMGNKWSPFYVVCHQNRVTLQAQCSHSETGYQIFNPHSRECVEFYLNNRAN</sequence>
<gene>
    <name evidence="3" type="ORF">CHS0354_032359</name>
</gene>
<comment type="caution">
    <text evidence="3">The sequence shown here is derived from an EMBL/GenBank/DDBJ whole genome shotgun (WGS) entry which is preliminary data.</text>
</comment>
<dbReference type="GO" id="GO:0005576">
    <property type="term" value="C:extracellular region"/>
    <property type="evidence" value="ECO:0007669"/>
    <property type="project" value="InterPro"/>
</dbReference>
<evidence type="ECO:0000313" key="4">
    <source>
        <dbReference type="Proteomes" id="UP001195483"/>
    </source>
</evidence>
<reference evidence="3" key="1">
    <citation type="journal article" date="2021" name="Genome Biol. Evol.">
        <title>A High-Quality Reference Genome for a Parasitic Bivalve with Doubly Uniparental Inheritance (Bivalvia: Unionida).</title>
        <authorList>
            <person name="Smith C.H."/>
        </authorList>
    </citation>
    <scope>NUCLEOTIDE SEQUENCE</scope>
    <source>
        <strain evidence="3">CHS0354</strain>
    </source>
</reference>
<reference evidence="3" key="3">
    <citation type="submission" date="2023-05" db="EMBL/GenBank/DDBJ databases">
        <authorList>
            <person name="Smith C.H."/>
        </authorList>
    </citation>
    <scope>NUCLEOTIDE SEQUENCE</scope>
    <source>
        <strain evidence="3">CHS0354</strain>
        <tissue evidence="3">Mantle</tissue>
    </source>
</reference>
<dbReference type="InterPro" id="IPR036508">
    <property type="entry name" value="Chitin-bd_dom_sf"/>
</dbReference>
<feature type="domain" description="Chitin-binding type-2" evidence="2">
    <location>
        <begin position="16"/>
        <end position="75"/>
    </location>
</feature>
<dbReference type="AlphaFoldDB" id="A0AAE0TGK3"/>
<proteinExistence type="predicted"/>
<name>A0AAE0TGK3_9BIVA</name>
<evidence type="ECO:0000313" key="3">
    <source>
        <dbReference type="EMBL" id="KAK3610012.1"/>
    </source>
</evidence>
<organism evidence="3 4">
    <name type="scientific">Potamilus streckersoni</name>
    <dbReference type="NCBI Taxonomy" id="2493646"/>
    <lineage>
        <taxon>Eukaryota</taxon>
        <taxon>Metazoa</taxon>
        <taxon>Spiralia</taxon>
        <taxon>Lophotrochozoa</taxon>
        <taxon>Mollusca</taxon>
        <taxon>Bivalvia</taxon>
        <taxon>Autobranchia</taxon>
        <taxon>Heteroconchia</taxon>
        <taxon>Palaeoheterodonta</taxon>
        <taxon>Unionida</taxon>
        <taxon>Unionoidea</taxon>
        <taxon>Unionidae</taxon>
        <taxon>Ambleminae</taxon>
        <taxon>Lampsilini</taxon>
        <taxon>Potamilus</taxon>
    </lineage>
</organism>
<dbReference type="Pfam" id="PF01607">
    <property type="entry name" value="CBM_14"/>
    <property type="match status" value="1"/>
</dbReference>
<dbReference type="Proteomes" id="UP001195483">
    <property type="component" value="Unassembled WGS sequence"/>
</dbReference>
<evidence type="ECO:0000256" key="1">
    <source>
        <dbReference type="SAM" id="SignalP"/>
    </source>
</evidence>
<accession>A0AAE0TGK3</accession>
<dbReference type="Gene3D" id="2.170.140.10">
    <property type="entry name" value="Chitin binding domain"/>
    <property type="match status" value="2"/>
</dbReference>
<feature type="domain" description="Chitin-binding type-2" evidence="2">
    <location>
        <begin position="90"/>
        <end position="149"/>
    </location>
</feature>